<feature type="compositionally biased region" description="Polar residues" evidence="2">
    <location>
        <begin position="135"/>
        <end position="148"/>
    </location>
</feature>
<feature type="compositionally biased region" description="Low complexity" evidence="2">
    <location>
        <begin position="73"/>
        <end position="88"/>
    </location>
</feature>
<feature type="compositionally biased region" description="Polar residues" evidence="2">
    <location>
        <begin position="56"/>
        <end position="69"/>
    </location>
</feature>
<organism evidence="3 4">
    <name type="scientific">Zymoseptoria tritici ST99CH_1A5</name>
    <dbReference type="NCBI Taxonomy" id="1276529"/>
    <lineage>
        <taxon>Eukaryota</taxon>
        <taxon>Fungi</taxon>
        <taxon>Dikarya</taxon>
        <taxon>Ascomycota</taxon>
        <taxon>Pezizomycotina</taxon>
        <taxon>Dothideomycetes</taxon>
        <taxon>Dothideomycetidae</taxon>
        <taxon>Mycosphaerellales</taxon>
        <taxon>Mycosphaerellaceae</taxon>
        <taxon>Zymoseptoria</taxon>
    </lineage>
</organism>
<dbReference type="AlphaFoldDB" id="A0A1Y6LCG1"/>
<dbReference type="Proteomes" id="UP000215453">
    <property type="component" value="Chromosome 2"/>
</dbReference>
<feature type="coiled-coil region" evidence="1">
    <location>
        <begin position="584"/>
        <end position="655"/>
    </location>
</feature>
<accession>A0A1Y6LCG1</accession>
<gene>
    <name evidence="3" type="ORF">ZT1A5_G2456</name>
</gene>
<name>A0A1Y6LCG1_ZYMTR</name>
<sequence>MERPSPITGDSDIIHSTSSSRDPLTDHLPQPAHAVPSPSLSTSQIDLSFPILDNDGSISDLTDVSSNPSHHYPASQHHPASPTPPAALSSLGARARMDNLSESGASFADSQYDMLDDMSEISTDDHDTASIASYDDQTGQLTPEQTASDFEGEEDKIEDITLSPNVAVKSKSRDTSHHLRQTQAENDLIDSYMSDDLETPRQSTVGHMAPKKAAEHIPFFSDLSTPQAIRDSICAKIASCIEPSKFDNSATSDVVQFPAKNSAKLDGYTLLTRLTCILITLVAFSQFIAPMMADPSQQLVVRREALATVLEQVTASTNATKDYNIEHLLPLPSANCTTNLFTELLPMGPPCKPSSRFQVDSAHSFIISMQPVPSALQTTLTHVSRSDGRELAFNQTKLINGVYHVTFDEDEAHGIITVNMVTRHPRNNFTAVHNFGNPMLHLKTYEKATTDVSKVVTKEVAVIKHAASTFSGKLQSELGATVQTITKELATMRNDLIRMPQDVKAKVKNTTRYLMRCTGARIALARDNLGLIKAGLRRHYGKKTLPAPKPKTSMLTDLSTTVKGAGDQLRRDFDRSKKFLATTEDAASKALRQAKLEVAKAMKQHNKAVESFKQYMKKTKTDGQTHERKDLKKVMKETERALKKAQLEQRRLDARL</sequence>
<feature type="region of interest" description="Disordered" evidence="2">
    <location>
        <begin position="130"/>
        <end position="154"/>
    </location>
</feature>
<evidence type="ECO:0000256" key="1">
    <source>
        <dbReference type="SAM" id="Coils"/>
    </source>
</evidence>
<dbReference type="EMBL" id="LT882677">
    <property type="protein sequence ID" value="SMY21020.1"/>
    <property type="molecule type" value="Genomic_DNA"/>
</dbReference>
<keyword evidence="1" id="KW-0175">Coiled coil</keyword>
<feature type="region of interest" description="Disordered" evidence="2">
    <location>
        <begin position="1"/>
        <end position="88"/>
    </location>
</feature>
<reference evidence="3 4" key="1">
    <citation type="submission" date="2016-10" db="EMBL/GenBank/DDBJ databases">
        <authorList>
            <person name="Varghese N."/>
        </authorList>
    </citation>
    <scope>NUCLEOTIDE SEQUENCE [LARGE SCALE GENOMIC DNA]</scope>
</reference>
<evidence type="ECO:0000313" key="3">
    <source>
        <dbReference type="EMBL" id="SMY21020.1"/>
    </source>
</evidence>
<protein>
    <submittedName>
        <fullName evidence="3">Uncharacterized protein</fullName>
    </submittedName>
</protein>
<proteinExistence type="predicted"/>
<evidence type="ECO:0000313" key="4">
    <source>
        <dbReference type="Proteomes" id="UP000215453"/>
    </source>
</evidence>
<evidence type="ECO:0000256" key="2">
    <source>
        <dbReference type="SAM" id="MobiDB-lite"/>
    </source>
</evidence>